<evidence type="ECO:0000313" key="2">
    <source>
        <dbReference type="EMBL" id="KAK5956597.1"/>
    </source>
</evidence>
<feature type="compositionally biased region" description="Polar residues" evidence="1">
    <location>
        <begin position="500"/>
        <end position="515"/>
    </location>
</feature>
<accession>A0AAN8I669</accession>
<feature type="region of interest" description="Disordered" evidence="1">
    <location>
        <begin position="555"/>
        <end position="661"/>
    </location>
</feature>
<dbReference type="PANTHER" id="PTHR42106:SF1">
    <property type="match status" value="1"/>
</dbReference>
<feature type="region of interest" description="Disordered" evidence="1">
    <location>
        <begin position="435"/>
        <end position="519"/>
    </location>
</feature>
<protein>
    <submittedName>
        <fullName evidence="2">Uncharacterized protein</fullName>
    </submittedName>
</protein>
<feature type="compositionally biased region" description="Polar residues" evidence="1">
    <location>
        <begin position="627"/>
        <end position="638"/>
    </location>
</feature>
<feature type="compositionally biased region" description="Polar residues" evidence="1">
    <location>
        <begin position="450"/>
        <end position="462"/>
    </location>
</feature>
<evidence type="ECO:0000313" key="3">
    <source>
        <dbReference type="Proteomes" id="UP001316803"/>
    </source>
</evidence>
<feature type="compositionally biased region" description="Low complexity" evidence="1">
    <location>
        <begin position="193"/>
        <end position="203"/>
    </location>
</feature>
<feature type="compositionally biased region" description="Polar residues" evidence="1">
    <location>
        <begin position="169"/>
        <end position="182"/>
    </location>
</feature>
<feature type="compositionally biased region" description="Basic and acidic residues" evidence="1">
    <location>
        <begin position="55"/>
        <end position="64"/>
    </location>
</feature>
<feature type="compositionally biased region" description="Low complexity" evidence="1">
    <location>
        <begin position="347"/>
        <end position="356"/>
    </location>
</feature>
<sequence length="661" mass="70800">MAAPGGATGTLTRSNLTQQLEHDDGSLTPKSNKSRSVSELPPKPSLSPSPAFRESSQRVSKDDSVAVADPTTPRRPSQHMRGLSLQMPTKENPDGLSTTSPRIPLSPKLDSASIYGSPSSVLPRRSRGLDFARACTNLHHSTLAESSPDASPITGRGINIPQRRGLGNTGSILDSPSQNPPWSSLHGERTNLSSSISSINMMDSDSDSDDSSEGMAVDRDMDDPMLNTPAASKINGLAVTQSPGMEWLNNPPTNSQMSLLSFQPHRMSFKRARLRNNKSSHSSSSVSMRSTRPSPGPLSPPIRQSVENSGYFGMTRQQVRSRRESLSLGTDDLHLSDSDGEGDNKMNNVGSSGNDGSSERGVIKRAVTRRSNLLPKTKGFARIRAALMEESDPLHTEARREAEVIKQVQESDDVYPSKPENILGITTTAEPVEASIESGNGHGLSHETSNDSQASDTTTEPFSSHAKRNSGGVGFWNNFEHTPPSNIERYRTPPPPLMPQDSNASDDIMTSSSTPAHELSYGGSLLRQLHSSRSRSRSTTPLASAAASQAMANIHGNGTQPLTAGDVARKVNNKRRRDDDFDLSSFKRRAVSPSMVGSAHSSPVVPQSPTLNSDKAWGRPPPKTNADRSNSAGSTSANGPKRVGLQGMTEANDGFMGMSID</sequence>
<feature type="region of interest" description="Disordered" evidence="1">
    <location>
        <begin position="143"/>
        <end position="229"/>
    </location>
</feature>
<feature type="region of interest" description="Disordered" evidence="1">
    <location>
        <begin position="274"/>
        <end position="360"/>
    </location>
</feature>
<reference evidence="2 3" key="1">
    <citation type="submission" date="2022-12" db="EMBL/GenBank/DDBJ databases">
        <title>Genomic features and morphological characterization of a novel Knufia sp. strain isolated from spacecraft assembly facility.</title>
        <authorList>
            <person name="Teixeira M."/>
            <person name="Chander A.M."/>
            <person name="Stajich J.E."/>
            <person name="Venkateswaran K."/>
        </authorList>
    </citation>
    <scope>NUCLEOTIDE SEQUENCE [LARGE SCALE GENOMIC DNA]</scope>
    <source>
        <strain evidence="2 3">FJI-L2-BK-P2</strain>
    </source>
</reference>
<dbReference type="Proteomes" id="UP001316803">
    <property type="component" value="Unassembled WGS sequence"/>
</dbReference>
<dbReference type="PANTHER" id="PTHR42106">
    <property type="entry name" value="CHROMOSOME 10, WHOLE GENOME SHOTGUN SEQUENCE"/>
    <property type="match status" value="1"/>
</dbReference>
<comment type="caution">
    <text evidence="2">The sequence shown here is derived from an EMBL/GenBank/DDBJ whole genome shotgun (WGS) entry which is preliminary data.</text>
</comment>
<dbReference type="AlphaFoldDB" id="A0AAN8I669"/>
<feature type="compositionally biased region" description="Polar residues" evidence="1">
    <location>
        <begin position="9"/>
        <end position="19"/>
    </location>
</feature>
<proteinExistence type="predicted"/>
<dbReference type="EMBL" id="JAKLMC020000004">
    <property type="protein sequence ID" value="KAK5956597.1"/>
    <property type="molecule type" value="Genomic_DNA"/>
</dbReference>
<feature type="compositionally biased region" description="Low complexity" evidence="1">
    <location>
        <begin position="279"/>
        <end position="293"/>
    </location>
</feature>
<feature type="compositionally biased region" description="Basic and acidic residues" evidence="1">
    <location>
        <begin position="321"/>
        <end position="337"/>
    </location>
</feature>
<evidence type="ECO:0000256" key="1">
    <source>
        <dbReference type="SAM" id="MobiDB-lite"/>
    </source>
</evidence>
<feature type="region of interest" description="Disordered" evidence="1">
    <location>
        <begin position="1"/>
        <end position="124"/>
    </location>
</feature>
<gene>
    <name evidence="2" type="ORF">OHC33_002083</name>
</gene>
<organism evidence="2 3">
    <name type="scientific">Knufia fluminis</name>
    <dbReference type="NCBI Taxonomy" id="191047"/>
    <lineage>
        <taxon>Eukaryota</taxon>
        <taxon>Fungi</taxon>
        <taxon>Dikarya</taxon>
        <taxon>Ascomycota</taxon>
        <taxon>Pezizomycotina</taxon>
        <taxon>Eurotiomycetes</taxon>
        <taxon>Chaetothyriomycetidae</taxon>
        <taxon>Chaetothyriales</taxon>
        <taxon>Trichomeriaceae</taxon>
        <taxon>Knufia</taxon>
    </lineage>
</organism>
<keyword evidence="3" id="KW-1185">Reference proteome</keyword>
<name>A0AAN8I669_9EURO</name>
<feature type="compositionally biased region" description="Polar residues" evidence="1">
    <location>
        <begin position="599"/>
        <end position="613"/>
    </location>
</feature>